<name>A0AAN6RDF8_9PLEO</name>
<evidence type="ECO:0000256" key="2">
    <source>
        <dbReference type="ARBA" id="ARBA00022771"/>
    </source>
</evidence>
<evidence type="ECO:0000259" key="6">
    <source>
        <dbReference type="PROSITE" id="PS50865"/>
    </source>
</evidence>
<keyword evidence="3" id="KW-0862">Zinc</keyword>
<dbReference type="EMBL" id="WVTA01000021">
    <property type="protein sequence ID" value="KAK3196935.1"/>
    <property type="molecule type" value="Genomic_DNA"/>
</dbReference>
<dbReference type="PROSITE" id="PS50865">
    <property type="entry name" value="ZF_MYND_2"/>
    <property type="match status" value="1"/>
</dbReference>
<dbReference type="PROSITE" id="PS01360">
    <property type="entry name" value="ZF_MYND_1"/>
    <property type="match status" value="1"/>
</dbReference>
<accession>A0AAN6RDF8</accession>
<dbReference type="AlphaFoldDB" id="A0AAN6RDF8"/>
<reference evidence="7 8" key="1">
    <citation type="submission" date="2021-02" db="EMBL/GenBank/DDBJ databases">
        <title>Genome assembly of Pseudopithomyces chartarum.</title>
        <authorList>
            <person name="Jauregui R."/>
            <person name="Singh J."/>
            <person name="Voisey C."/>
        </authorList>
    </citation>
    <scope>NUCLEOTIDE SEQUENCE [LARGE SCALE GENOMIC DNA]</scope>
    <source>
        <strain evidence="7 8">AGR01</strain>
    </source>
</reference>
<proteinExistence type="predicted"/>
<organism evidence="7 8">
    <name type="scientific">Pseudopithomyces chartarum</name>
    <dbReference type="NCBI Taxonomy" id="1892770"/>
    <lineage>
        <taxon>Eukaryota</taxon>
        <taxon>Fungi</taxon>
        <taxon>Dikarya</taxon>
        <taxon>Ascomycota</taxon>
        <taxon>Pezizomycotina</taxon>
        <taxon>Dothideomycetes</taxon>
        <taxon>Pleosporomycetidae</taxon>
        <taxon>Pleosporales</taxon>
        <taxon>Massarineae</taxon>
        <taxon>Didymosphaeriaceae</taxon>
        <taxon>Pseudopithomyces</taxon>
    </lineage>
</organism>
<dbReference type="Proteomes" id="UP001280581">
    <property type="component" value="Unassembled WGS sequence"/>
</dbReference>
<keyword evidence="1" id="KW-0479">Metal-binding</keyword>
<evidence type="ECO:0000313" key="8">
    <source>
        <dbReference type="Proteomes" id="UP001280581"/>
    </source>
</evidence>
<keyword evidence="8" id="KW-1185">Reference proteome</keyword>
<dbReference type="Pfam" id="PF01753">
    <property type="entry name" value="zf-MYND"/>
    <property type="match status" value="1"/>
</dbReference>
<evidence type="ECO:0000256" key="1">
    <source>
        <dbReference type="ARBA" id="ARBA00022723"/>
    </source>
</evidence>
<evidence type="ECO:0000313" key="7">
    <source>
        <dbReference type="EMBL" id="KAK3196935.1"/>
    </source>
</evidence>
<feature type="domain" description="MYND-type" evidence="6">
    <location>
        <begin position="9"/>
        <end position="45"/>
    </location>
</feature>
<evidence type="ECO:0000256" key="3">
    <source>
        <dbReference type="ARBA" id="ARBA00022833"/>
    </source>
</evidence>
<feature type="compositionally biased region" description="Acidic residues" evidence="5">
    <location>
        <begin position="345"/>
        <end position="362"/>
    </location>
</feature>
<dbReference type="InterPro" id="IPR002893">
    <property type="entry name" value="Znf_MYND"/>
</dbReference>
<protein>
    <recommendedName>
        <fullName evidence="6">MYND-type domain-containing protein</fullName>
    </recommendedName>
</protein>
<dbReference type="Gene3D" id="6.10.140.2220">
    <property type="match status" value="1"/>
</dbReference>
<evidence type="ECO:0000256" key="5">
    <source>
        <dbReference type="SAM" id="MobiDB-lite"/>
    </source>
</evidence>
<keyword evidence="2 4" id="KW-0863">Zinc-finger</keyword>
<gene>
    <name evidence="7" type="ORF">GRF29_1536g61313</name>
</gene>
<dbReference type="SUPFAM" id="SSF144232">
    <property type="entry name" value="HIT/MYND zinc finger-like"/>
    <property type="match status" value="1"/>
</dbReference>
<feature type="region of interest" description="Disordered" evidence="5">
    <location>
        <begin position="307"/>
        <end position="362"/>
    </location>
</feature>
<evidence type="ECO:0000256" key="4">
    <source>
        <dbReference type="PROSITE-ProRule" id="PRU00134"/>
    </source>
</evidence>
<dbReference type="GO" id="GO:0008270">
    <property type="term" value="F:zinc ion binding"/>
    <property type="evidence" value="ECO:0007669"/>
    <property type="project" value="UniProtKB-KW"/>
</dbReference>
<sequence>MSSPQSPVCASCGAVASKQCDDCKTAMYCGTTCQKLDWSAHKTSCRKDDLALVVKRAGQLLQDIFYVYREKTFDRDVFKVEDTGDRLVIETGCTDIGVIKQFPHHLIRSEEHKRILLSVLYGNEPIAYLHDIFLKMLHGLDVKVVELAVNLKSIAEVVYIVDKVNNVKKNNRGTSHNVMGVGIPDGKSGWICDPSGAKFGLWDVVTQVTDHVKNRAQRKVVVMPRGTAKAASEKAATLDDDSGHQARAVWKIVNVLNDIISDWETETKLSLPALLRQPGVMFAKIRASFIEFVEHKLDRFAQEQTSKRALQSEAQSKKVTVDNGSSQKSKGAYRDFDDPGFNGFDTDDDDDDDEYEGDFEESLVDRTAEVRSCGRFRR</sequence>
<comment type="caution">
    <text evidence="7">The sequence shown here is derived from an EMBL/GenBank/DDBJ whole genome shotgun (WGS) entry which is preliminary data.</text>
</comment>